<name>A0ABD0M2K0_9CAEN</name>
<reference evidence="5 6" key="1">
    <citation type="journal article" date="2023" name="Sci. Data">
        <title>Genome assembly of the Korean intertidal mud-creeper Batillaria attramentaria.</title>
        <authorList>
            <person name="Patra A.K."/>
            <person name="Ho P.T."/>
            <person name="Jun S."/>
            <person name="Lee S.J."/>
            <person name="Kim Y."/>
            <person name="Won Y.J."/>
        </authorList>
    </citation>
    <scope>NUCLEOTIDE SEQUENCE [LARGE SCALE GENOMIC DNA]</scope>
    <source>
        <strain evidence="5">Wonlab-2016</strain>
    </source>
</reference>
<evidence type="ECO:0000313" key="6">
    <source>
        <dbReference type="Proteomes" id="UP001519460"/>
    </source>
</evidence>
<gene>
    <name evidence="5" type="ORF">BaRGS_00002857</name>
</gene>
<dbReference type="PANTHER" id="PTHR11003">
    <property type="entry name" value="POTASSIUM CHANNEL, SUBFAMILY K"/>
    <property type="match status" value="1"/>
</dbReference>
<proteinExistence type="predicted"/>
<keyword evidence="2" id="KW-0812">Transmembrane</keyword>
<dbReference type="Proteomes" id="UP001519460">
    <property type="component" value="Unassembled WGS sequence"/>
</dbReference>
<dbReference type="EMBL" id="JACVVK020000008">
    <property type="protein sequence ID" value="KAK7506135.1"/>
    <property type="molecule type" value="Genomic_DNA"/>
</dbReference>
<accession>A0ABD0M2K0</accession>
<evidence type="ECO:0000256" key="3">
    <source>
        <dbReference type="ARBA" id="ARBA00022989"/>
    </source>
</evidence>
<organism evidence="5 6">
    <name type="scientific">Batillaria attramentaria</name>
    <dbReference type="NCBI Taxonomy" id="370345"/>
    <lineage>
        <taxon>Eukaryota</taxon>
        <taxon>Metazoa</taxon>
        <taxon>Spiralia</taxon>
        <taxon>Lophotrochozoa</taxon>
        <taxon>Mollusca</taxon>
        <taxon>Gastropoda</taxon>
        <taxon>Caenogastropoda</taxon>
        <taxon>Sorbeoconcha</taxon>
        <taxon>Cerithioidea</taxon>
        <taxon>Batillariidae</taxon>
        <taxon>Batillaria</taxon>
    </lineage>
</organism>
<keyword evidence="6" id="KW-1185">Reference proteome</keyword>
<evidence type="ECO:0000256" key="4">
    <source>
        <dbReference type="ARBA" id="ARBA00023136"/>
    </source>
</evidence>
<evidence type="ECO:0000313" key="5">
    <source>
        <dbReference type="EMBL" id="KAK7506135.1"/>
    </source>
</evidence>
<dbReference type="AlphaFoldDB" id="A0ABD0M2K0"/>
<comment type="subcellular location">
    <subcellularLocation>
        <location evidence="1">Membrane</location>
        <topology evidence="1">Multi-pass membrane protein</topology>
    </subcellularLocation>
</comment>
<dbReference type="SUPFAM" id="SSF81324">
    <property type="entry name" value="Voltage-gated potassium channels"/>
    <property type="match status" value="1"/>
</dbReference>
<keyword evidence="3" id="KW-1133">Transmembrane helix</keyword>
<comment type="caution">
    <text evidence="5">The sequence shown here is derived from an EMBL/GenBank/DDBJ whole genome shotgun (WGS) entry which is preliminary data.</text>
</comment>
<evidence type="ECO:0000256" key="2">
    <source>
        <dbReference type="ARBA" id="ARBA00022692"/>
    </source>
</evidence>
<sequence length="110" mass="12458">MGGVVFQALEAPYEMNVKHQITEKRGQLVDKIHSLATGYSLNEVSRDNLTTELEKLLVDYQQYIHTETKDSGWDGKELDPDGDPDQEEYTQWSFASALLYAITVMTTIGE</sequence>
<protein>
    <submittedName>
        <fullName evidence="5">Uncharacterized protein</fullName>
    </submittedName>
</protein>
<keyword evidence="4" id="KW-0472">Membrane</keyword>
<dbReference type="Gene3D" id="1.10.287.70">
    <property type="match status" value="1"/>
</dbReference>
<dbReference type="InterPro" id="IPR003280">
    <property type="entry name" value="2pore_dom_K_chnl"/>
</dbReference>
<evidence type="ECO:0000256" key="1">
    <source>
        <dbReference type="ARBA" id="ARBA00004141"/>
    </source>
</evidence>
<dbReference type="GO" id="GO:0016020">
    <property type="term" value="C:membrane"/>
    <property type="evidence" value="ECO:0007669"/>
    <property type="project" value="UniProtKB-SubCell"/>
</dbReference>
<dbReference type="PANTHER" id="PTHR11003:SF334">
    <property type="entry name" value="FI03418P"/>
    <property type="match status" value="1"/>
</dbReference>